<comment type="caution">
    <text evidence="2">The sequence shown here is derived from an EMBL/GenBank/DDBJ whole genome shotgun (WGS) entry which is preliminary data.</text>
</comment>
<keyword evidence="3" id="KW-1185">Reference proteome</keyword>
<gene>
    <name evidence="2" type="ORF">OKA04_18875</name>
</gene>
<proteinExistence type="predicted"/>
<reference evidence="2 3" key="1">
    <citation type="submission" date="2022-10" db="EMBL/GenBank/DDBJ databases">
        <title>Luteolibacter flavescens strain MCCC 1K03193, whole genome shotgun sequencing project.</title>
        <authorList>
            <person name="Zhao G."/>
            <person name="Shen L."/>
        </authorList>
    </citation>
    <scope>NUCLEOTIDE SEQUENCE [LARGE SCALE GENOMIC DNA]</scope>
    <source>
        <strain evidence="2 3">MCCC 1K03193</strain>
    </source>
</reference>
<organism evidence="2 3">
    <name type="scientific">Luteolibacter flavescens</name>
    <dbReference type="NCBI Taxonomy" id="1859460"/>
    <lineage>
        <taxon>Bacteria</taxon>
        <taxon>Pseudomonadati</taxon>
        <taxon>Verrucomicrobiota</taxon>
        <taxon>Verrucomicrobiia</taxon>
        <taxon>Verrucomicrobiales</taxon>
        <taxon>Verrucomicrobiaceae</taxon>
        <taxon>Luteolibacter</taxon>
    </lineage>
</organism>
<evidence type="ECO:0000256" key="1">
    <source>
        <dbReference type="SAM" id="SignalP"/>
    </source>
</evidence>
<name>A0ABT3FTA8_9BACT</name>
<evidence type="ECO:0000313" key="2">
    <source>
        <dbReference type="EMBL" id="MCW1886811.1"/>
    </source>
</evidence>
<evidence type="ECO:0000313" key="3">
    <source>
        <dbReference type="Proteomes" id="UP001207930"/>
    </source>
</evidence>
<dbReference type="EMBL" id="JAPDDS010000012">
    <property type="protein sequence ID" value="MCW1886811.1"/>
    <property type="molecule type" value="Genomic_DNA"/>
</dbReference>
<protein>
    <submittedName>
        <fullName evidence="2">Uncharacterized protein</fullName>
    </submittedName>
</protein>
<sequence length="1139" mass="122667">MFRKLFLTLAASCLSLIAPLSAQGTDPLLTTVGTTVSADGKTHAYVLWQPGNAASTFGKRFAIYSKPGPIGAAGNFTRLGIQTLQTSPATIRALLVLGEKIDVAGEHAPERIDGLYRDVTFNAAEPPATPADPNLDAAGKLAYLIASAVDDPKLLGRLFFLGRAHPGVMMCLGHAFAIQVTAGAATYEVREVGGNDQDLQVVGRVVLDPATPVVLDAPASPIQVPHPVTAGSQYPINPKDNLNARFRWGVGPVLKAKMPYSFGFDLFRVKESVAVSLGWHTTAPDPAVMLDAVEGEDPTDPTPDFGRVNMLPVMIGDLLDPAAAADLSNKERFDLADDGVWYRGEDGRQIRRPFADGESFYYYVAARGITGLPGKLSPGSLVRMCDRMPPDPPSIISVQSTFVPAPVPAGQNGSQFLRVKFRQVNGEEMSDTATGYYVYRWSTSNDYLASAGNPMTGRIGYVAHTPGQTYATFDDKGAGAPTITTHPDRAVWYTIRAVGNSACPGETLGGHGAPASGVLRDFKAPDGPTGSFLVCRTLPGIEFVRRSGEKPKDGSIPREYEGITVDVAREHSTVVGADIQILLGKSQESSVTLYEKRHYFQRTDLIRVTLPFREPMGKSEFLFVRVRALGGNGMVSGYTQGTSPESQGLPYARYEFKTSATRRCSPIGSVPDNPPKHDSFNPDGTANPIGGSIEVPPNQGVKEWRIYRRVGDGGELSLIAKQEGSIPPSSVWEDDALPAQNGVQVCYYAQVFDQNANPSPLIPLGCVVLTNPDLPTPMLSPVELLDESGGVAQAQLEWFCDPVGVDRFEILIAQEGGGVPEITGLSEVLGESPVAGIPSEDPDLSFYPFQTPRVTSVFGPGPAFGYKIGVPADKVLHFAVRACGPGPFPRPGGAASNVVRTRWQTTESGPQPIIPWPARPIPGTYEMRRTIETYAPGEGPLWTMKMPANSDVATCVLVGLVRGAIESSGQGKSTMIQGSTPPEDRLFRLRNSLESGGSTRPLMDFMIYRYQLPSAAFPTARPNLVQCTPLLDRMSWRRVTFGKDPGIQLSDPFFRVVNLRENYNIPLAGPWTDTVLPTIGNPITSGLARPPYIPADVTAAILVDDPLPVIEGARYRHLIVTFTERGEIRNVIPLEPVQH</sequence>
<dbReference type="Proteomes" id="UP001207930">
    <property type="component" value="Unassembled WGS sequence"/>
</dbReference>
<feature type="chain" id="PRO_5046861580" evidence="1">
    <location>
        <begin position="23"/>
        <end position="1139"/>
    </location>
</feature>
<accession>A0ABT3FTA8</accession>
<keyword evidence="1" id="KW-0732">Signal</keyword>
<dbReference type="RefSeq" id="WP_264502764.1">
    <property type="nucleotide sequence ID" value="NZ_JAPDDS010000012.1"/>
</dbReference>
<feature type="signal peptide" evidence="1">
    <location>
        <begin position="1"/>
        <end position="22"/>
    </location>
</feature>